<gene>
    <name evidence="1" type="ORF">GJ691_11110</name>
</gene>
<evidence type="ECO:0008006" key="3">
    <source>
        <dbReference type="Google" id="ProtNLM"/>
    </source>
</evidence>
<organism evidence="1 2">
    <name type="scientific">Maribacter luteus</name>
    <dbReference type="NCBI Taxonomy" id="2594478"/>
    <lineage>
        <taxon>Bacteria</taxon>
        <taxon>Pseudomonadati</taxon>
        <taxon>Bacteroidota</taxon>
        <taxon>Flavobacteriia</taxon>
        <taxon>Flavobacteriales</taxon>
        <taxon>Flavobacteriaceae</taxon>
        <taxon>Maribacter</taxon>
    </lineage>
</organism>
<reference evidence="1 2" key="1">
    <citation type="submission" date="2019-11" db="EMBL/GenBank/DDBJ databases">
        <title>Maribacter lutea sp. nov., a marine bacterium isolated from intertidal sand.</title>
        <authorList>
            <person name="Liu A."/>
        </authorList>
    </citation>
    <scope>NUCLEOTIDE SEQUENCE [LARGE SCALE GENOMIC DNA]</scope>
    <source>
        <strain evidence="1 2">RZ05</strain>
    </source>
</reference>
<dbReference type="OrthoDB" id="1440457at2"/>
<comment type="caution">
    <text evidence="1">The sequence shown here is derived from an EMBL/GenBank/DDBJ whole genome shotgun (WGS) entry which is preliminary data.</text>
</comment>
<dbReference type="SUPFAM" id="SSF52091">
    <property type="entry name" value="SpoIIaa-like"/>
    <property type="match status" value="1"/>
</dbReference>
<name>A0A6I2MQJ8_9FLAO</name>
<dbReference type="InterPro" id="IPR036513">
    <property type="entry name" value="STAS_dom_sf"/>
</dbReference>
<keyword evidence="2" id="KW-1185">Reference proteome</keyword>
<dbReference type="Proteomes" id="UP000443153">
    <property type="component" value="Unassembled WGS sequence"/>
</dbReference>
<dbReference type="EMBL" id="WKJH01000008">
    <property type="protein sequence ID" value="MRX64720.1"/>
    <property type="molecule type" value="Genomic_DNA"/>
</dbReference>
<proteinExistence type="predicted"/>
<accession>A0A6I2MQJ8</accession>
<dbReference type="AlphaFoldDB" id="A0A6I2MQJ8"/>
<evidence type="ECO:0000313" key="2">
    <source>
        <dbReference type="Proteomes" id="UP000443153"/>
    </source>
</evidence>
<evidence type="ECO:0000313" key="1">
    <source>
        <dbReference type="EMBL" id="MRX64720.1"/>
    </source>
</evidence>
<protein>
    <recommendedName>
        <fullName evidence="3">STAS/SEC14 domain-containing protein</fullName>
    </recommendedName>
</protein>
<sequence length="115" mass="13327">MDIKFKRDQDFLYVDVVGSFDLDSFITLLRRIGSEDNDMIIIDATDLQGTDISYDIRYELVVAAKEYLNEETKYAVVWPPKDINNFIISNLNRFGVTIQIFPKLAKAKKWLLSLS</sequence>
<dbReference type="RefSeq" id="WP_154366870.1">
    <property type="nucleotide sequence ID" value="NZ_WKJH01000008.1"/>
</dbReference>